<dbReference type="PANTHER" id="PTHR48475:SF2">
    <property type="entry name" value="RIBONUCLEASE H"/>
    <property type="match status" value="1"/>
</dbReference>
<evidence type="ECO:0000313" key="4">
    <source>
        <dbReference type="Proteomes" id="UP000012960"/>
    </source>
</evidence>
<dbReference type="SUPFAM" id="SSF56672">
    <property type="entry name" value="DNA/RNA polymerases"/>
    <property type="match status" value="1"/>
</dbReference>
<dbReference type="Proteomes" id="UP000012960">
    <property type="component" value="Unplaced"/>
</dbReference>
<dbReference type="InterPro" id="IPR002156">
    <property type="entry name" value="RNaseH_domain"/>
</dbReference>
<evidence type="ECO:0000259" key="1">
    <source>
        <dbReference type="PROSITE" id="PS50879"/>
    </source>
</evidence>
<dbReference type="InterPro" id="IPR041588">
    <property type="entry name" value="Integrase_H2C2"/>
</dbReference>
<dbReference type="PROSITE" id="PS50994">
    <property type="entry name" value="INTEGRASE"/>
    <property type="match status" value="1"/>
</dbReference>
<dbReference type="SUPFAM" id="SSF53098">
    <property type="entry name" value="Ribonuclease H-like"/>
    <property type="match status" value="2"/>
</dbReference>
<evidence type="ECO:0000313" key="3">
    <source>
        <dbReference type="EnsemblPlants" id="Ma04_p18680.1"/>
    </source>
</evidence>
<dbReference type="PROSITE" id="PS50879">
    <property type="entry name" value="RNASE_H_1"/>
    <property type="match status" value="1"/>
</dbReference>
<feature type="domain" description="RNase H type-1" evidence="1">
    <location>
        <begin position="305"/>
        <end position="434"/>
    </location>
</feature>
<dbReference type="AlphaFoldDB" id="A0A804IR72"/>
<dbReference type="Pfam" id="PF17919">
    <property type="entry name" value="RT_RNaseH_2"/>
    <property type="match status" value="1"/>
</dbReference>
<dbReference type="EnsemblPlants" id="Ma04_t18680.1">
    <property type="protein sequence ID" value="Ma04_p18680.1"/>
    <property type="gene ID" value="Ma04_g18680"/>
</dbReference>
<dbReference type="InterPro" id="IPR043128">
    <property type="entry name" value="Rev_trsase/Diguanyl_cyclase"/>
</dbReference>
<dbReference type="Gene3D" id="3.10.10.10">
    <property type="entry name" value="HIV Type 1 Reverse Transcriptase, subunit A, domain 1"/>
    <property type="match status" value="1"/>
</dbReference>
<dbReference type="InterPro" id="IPR001584">
    <property type="entry name" value="Integrase_cat-core"/>
</dbReference>
<dbReference type="GO" id="GO:0003676">
    <property type="term" value="F:nucleic acid binding"/>
    <property type="evidence" value="ECO:0007669"/>
    <property type="project" value="InterPro"/>
</dbReference>
<name>A0A804IR72_MUSAM</name>
<dbReference type="InParanoid" id="A0A804IR72"/>
<dbReference type="InterPro" id="IPR043502">
    <property type="entry name" value="DNA/RNA_pol_sf"/>
</dbReference>
<accession>A0A804IR72</accession>
<dbReference type="Gene3D" id="1.10.340.70">
    <property type="match status" value="1"/>
</dbReference>
<sequence>MVPTCDMPLMEDRPDRTVRVGSEPPGQEREQLVGILQENADVFAWSPSDMTGVDLETAQHHLNLSLDARPEIKYPRWLSNVVLVKKSNGNWRICVDYTSLNRACPKDYYPLPRIDQLVDATVGQAHLSFMDAFSGYNQIRMALEEQEHTAFITDLGVYFYKVMLFGLKNAGTTYQRAVNKMFAAQIGRNVECEEAFGQVKRHLANLPRLASVTLKEKLSVYLAASQHAVSSVLTKEVSGEQLPVYYASHVLNGPEERYPPLEKLALALVVASRKLRPYFQAHTIESIADFIAELAEGGNGSPEQTEEAWDLHVDGSTTSSSASAGLVLSAPDGRSFERSLFFGFRATNNEAEYETLLAGLKLALEMQVDVIRVFTDSQLVAEQLSGGYEAREPTMARYLAEVKSLASNFSRFTLSKVPRSQNERADELAKMASGLDHGNHSGVEDIPFRTISISSVTPAKARTTWVQEMLLFKHNGILPDDEATARRIRRTQTWYSEVNERLYKRSFSQPLLRCLEPGEAKAVLAKVHEGICGEHIAARTLAYKILRQGYYWPTMSRDARIYVQRCGPCQRHARMPRQPVVPLSPIDCAWPFAQWGLDLLGPFPLASGQRRYIVVGVDYFTKWTEAEPLAMITKWQAIITDNGSQFTSARFQEFCASYGIQLRFSSMAHPQTNGLAEVTNRSILNGLKRRVSAAQSAWLDELPSILWSLRTTPKAATGESPYSLSFGTEAVLPPKMVFPTLRTASYDERVSTQGLRADLDLLEE</sequence>
<dbReference type="Pfam" id="PF17921">
    <property type="entry name" value="Integrase_H2C2"/>
    <property type="match status" value="1"/>
</dbReference>
<evidence type="ECO:0000259" key="2">
    <source>
        <dbReference type="PROSITE" id="PS50994"/>
    </source>
</evidence>
<dbReference type="Gene3D" id="3.10.20.370">
    <property type="match status" value="1"/>
</dbReference>
<dbReference type="CDD" id="cd09279">
    <property type="entry name" value="RNase_HI_like"/>
    <property type="match status" value="1"/>
</dbReference>
<reference evidence="3" key="1">
    <citation type="submission" date="2021-05" db="UniProtKB">
        <authorList>
            <consortium name="EnsemblPlants"/>
        </authorList>
    </citation>
    <scope>IDENTIFICATION</scope>
    <source>
        <strain evidence="3">subsp. malaccensis</strain>
    </source>
</reference>
<dbReference type="Gene3D" id="3.30.420.10">
    <property type="entry name" value="Ribonuclease H-like superfamily/Ribonuclease H"/>
    <property type="match status" value="2"/>
</dbReference>
<dbReference type="InterPro" id="IPR000477">
    <property type="entry name" value="RT_dom"/>
</dbReference>
<dbReference type="OMA" id="AIMISAQ"/>
<dbReference type="PANTHER" id="PTHR48475">
    <property type="entry name" value="RIBONUCLEASE H"/>
    <property type="match status" value="1"/>
</dbReference>
<dbReference type="InterPro" id="IPR041577">
    <property type="entry name" value="RT_RNaseH_2"/>
</dbReference>
<dbReference type="InterPro" id="IPR036397">
    <property type="entry name" value="RNaseH_sf"/>
</dbReference>
<keyword evidence="4" id="KW-1185">Reference proteome</keyword>
<organism evidence="3 4">
    <name type="scientific">Musa acuminata subsp. malaccensis</name>
    <name type="common">Wild banana</name>
    <name type="synonym">Musa malaccensis</name>
    <dbReference type="NCBI Taxonomy" id="214687"/>
    <lineage>
        <taxon>Eukaryota</taxon>
        <taxon>Viridiplantae</taxon>
        <taxon>Streptophyta</taxon>
        <taxon>Embryophyta</taxon>
        <taxon>Tracheophyta</taxon>
        <taxon>Spermatophyta</taxon>
        <taxon>Magnoliopsida</taxon>
        <taxon>Liliopsida</taxon>
        <taxon>Zingiberales</taxon>
        <taxon>Musaceae</taxon>
        <taxon>Musa</taxon>
    </lineage>
</organism>
<proteinExistence type="predicted"/>
<dbReference type="Gene3D" id="3.30.70.270">
    <property type="match status" value="1"/>
</dbReference>
<dbReference type="Pfam" id="PF00078">
    <property type="entry name" value="RVT_1"/>
    <property type="match status" value="1"/>
</dbReference>
<protein>
    <submittedName>
        <fullName evidence="3">Uncharacterized protein</fullName>
    </submittedName>
</protein>
<dbReference type="GO" id="GO:0015074">
    <property type="term" value="P:DNA integration"/>
    <property type="evidence" value="ECO:0007669"/>
    <property type="project" value="InterPro"/>
</dbReference>
<dbReference type="OrthoDB" id="1936645at2759"/>
<feature type="domain" description="Integrase catalytic" evidence="2">
    <location>
        <begin position="636"/>
        <end position="729"/>
    </location>
</feature>
<dbReference type="Gramene" id="Ma04_t18680.1">
    <property type="protein sequence ID" value="Ma04_p18680.1"/>
    <property type="gene ID" value="Ma04_g18680"/>
</dbReference>
<dbReference type="CDD" id="cd01647">
    <property type="entry name" value="RT_LTR"/>
    <property type="match status" value="1"/>
</dbReference>
<dbReference type="InterPro" id="IPR012337">
    <property type="entry name" value="RNaseH-like_sf"/>
</dbReference>
<dbReference type="GO" id="GO:0004523">
    <property type="term" value="F:RNA-DNA hybrid ribonuclease activity"/>
    <property type="evidence" value="ECO:0007669"/>
    <property type="project" value="InterPro"/>
</dbReference>
<dbReference type="Pfam" id="PF13456">
    <property type="entry name" value="RVT_3"/>
    <property type="match status" value="1"/>
</dbReference>